<evidence type="ECO:0000313" key="1">
    <source>
        <dbReference type="EMBL" id="BAY87768.1"/>
    </source>
</evidence>
<reference evidence="1 2" key="1">
    <citation type="submission" date="2017-06" db="EMBL/GenBank/DDBJ databases">
        <title>Genome sequencing of cyanobaciteial culture collection at National Institute for Environmental Studies (NIES).</title>
        <authorList>
            <person name="Hirose Y."/>
            <person name="Shimura Y."/>
            <person name="Fujisawa T."/>
            <person name="Nakamura Y."/>
            <person name="Kawachi M."/>
        </authorList>
    </citation>
    <scope>NUCLEOTIDE SEQUENCE [LARGE SCALE GENOMIC DNA]</scope>
    <source>
        <strain evidence="1 2">NIES-267</strain>
        <plasmid evidence="2">Plasmid1 dna</plasmid>
    </source>
</reference>
<gene>
    <name evidence="1" type="ORF">NIES267_72920</name>
</gene>
<proteinExistence type="predicted"/>
<dbReference type="Proteomes" id="UP000218418">
    <property type="component" value="Plasmid plasmid1"/>
</dbReference>
<keyword evidence="2" id="KW-1185">Reference proteome</keyword>
<keyword evidence="1" id="KW-0614">Plasmid</keyword>
<dbReference type="OrthoDB" id="570991at2"/>
<dbReference type="EMBL" id="AP018228">
    <property type="protein sequence ID" value="BAY87768.1"/>
    <property type="molecule type" value="Genomic_DNA"/>
</dbReference>
<dbReference type="AlphaFoldDB" id="A0A1Z4M306"/>
<sequence>MNNSSLYQRSEEFLCCLKLNFTTIKGNDMSKKLSIQDTVIVLAIPGNSPSVANAEFFQYSGIIPQGYKLARQPVYTQQNAQLTFTDSSDNVISIVSEPNRIIFMEAVGNREISSLQIASIASKYAKALPNMEIEAVGINPRGYVSFTSEEDAARKYMVENILCPGAAWQSEGTKPMRASVNLVYDYEHASMYLNISEAGLRKEDETSTPIVMFNGSFSYELEGETKEEKQENLHKVIENWQTDVAIYSDLVNNKFLAQLPEEATVEDIAELKEESKDVFAMSA</sequence>
<organism evidence="1 2">
    <name type="scientific">Calothrix parasitica NIES-267</name>
    <dbReference type="NCBI Taxonomy" id="1973488"/>
    <lineage>
        <taxon>Bacteria</taxon>
        <taxon>Bacillati</taxon>
        <taxon>Cyanobacteriota</taxon>
        <taxon>Cyanophyceae</taxon>
        <taxon>Nostocales</taxon>
        <taxon>Calotrichaceae</taxon>
        <taxon>Calothrix</taxon>
    </lineage>
</organism>
<geneLocation type="plasmid" evidence="2">
    <name>Plasmid1 dna</name>
</geneLocation>
<name>A0A1Z4M306_9CYAN</name>
<accession>A0A1Z4M306</accession>
<protein>
    <submittedName>
        <fullName evidence="1">Uncharacterized protein</fullName>
    </submittedName>
</protein>
<evidence type="ECO:0000313" key="2">
    <source>
        <dbReference type="Proteomes" id="UP000218418"/>
    </source>
</evidence>